<keyword evidence="2 12" id="KW-0732">Signal</keyword>
<dbReference type="GO" id="GO:0071555">
    <property type="term" value="P:cell wall organization"/>
    <property type="evidence" value="ECO:0007669"/>
    <property type="project" value="UniProtKB-KW"/>
</dbReference>
<dbReference type="GO" id="GO:0008360">
    <property type="term" value="P:regulation of cell shape"/>
    <property type="evidence" value="ECO:0007669"/>
    <property type="project" value="UniProtKB-KW"/>
</dbReference>
<feature type="domain" description="Peptidase S11 D-alanyl-D-alanine carboxypeptidase A N-terminal" evidence="13">
    <location>
        <begin position="75"/>
        <end position="297"/>
    </location>
</feature>
<evidence type="ECO:0000256" key="12">
    <source>
        <dbReference type="SAM" id="SignalP"/>
    </source>
</evidence>
<gene>
    <name evidence="14" type="ORF">CLV30_105169</name>
</gene>
<comment type="similarity">
    <text evidence="1 9">Belongs to the peptidase S11 family.</text>
</comment>
<dbReference type="GO" id="GO:0006508">
    <property type="term" value="P:proteolysis"/>
    <property type="evidence" value="ECO:0007669"/>
    <property type="project" value="InterPro"/>
</dbReference>
<evidence type="ECO:0000313" key="14">
    <source>
        <dbReference type="EMBL" id="PSL04703.1"/>
    </source>
</evidence>
<keyword evidence="6" id="KW-0961">Cell wall biogenesis/degradation</keyword>
<feature type="compositionally biased region" description="Low complexity" evidence="10">
    <location>
        <begin position="31"/>
        <end position="43"/>
    </location>
</feature>
<evidence type="ECO:0000256" key="9">
    <source>
        <dbReference type="RuleBase" id="RU004016"/>
    </source>
</evidence>
<keyword evidence="3" id="KW-0378">Hydrolase</keyword>
<evidence type="ECO:0000256" key="3">
    <source>
        <dbReference type="ARBA" id="ARBA00022801"/>
    </source>
</evidence>
<reference evidence="14 15" key="1">
    <citation type="submission" date="2018-03" db="EMBL/GenBank/DDBJ databases">
        <title>Genomic Encyclopedia of Archaeal and Bacterial Type Strains, Phase II (KMG-II): from individual species to whole genera.</title>
        <authorList>
            <person name="Goeker M."/>
        </authorList>
    </citation>
    <scope>NUCLEOTIDE SEQUENCE [LARGE SCALE GENOMIC DNA]</scope>
    <source>
        <strain evidence="14 15">DSM 45211</strain>
    </source>
</reference>
<dbReference type="InterPro" id="IPR012338">
    <property type="entry name" value="Beta-lactam/transpept-like"/>
</dbReference>
<feature type="region of interest" description="Disordered" evidence="10">
    <location>
        <begin position="25"/>
        <end position="53"/>
    </location>
</feature>
<keyword evidence="15" id="KW-1185">Reference proteome</keyword>
<dbReference type="AlphaFoldDB" id="A0A2P8E5G0"/>
<accession>A0A2P8E5G0</accession>
<evidence type="ECO:0000256" key="4">
    <source>
        <dbReference type="ARBA" id="ARBA00022960"/>
    </source>
</evidence>
<dbReference type="PANTHER" id="PTHR21581">
    <property type="entry name" value="D-ALANYL-D-ALANINE CARBOXYPEPTIDASE"/>
    <property type="match status" value="1"/>
</dbReference>
<dbReference type="GO" id="GO:0009002">
    <property type="term" value="F:serine-type D-Ala-D-Ala carboxypeptidase activity"/>
    <property type="evidence" value="ECO:0007669"/>
    <property type="project" value="InterPro"/>
</dbReference>
<dbReference type="EMBL" id="PYGE01000005">
    <property type="protein sequence ID" value="PSL04703.1"/>
    <property type="molecule type" value="Genomic_DNA"/>
</dbReference>
<evidence type="ECO:0000256" key="11">
    <source>
        <dbReference type="SAM" id="Phobius"/>
    </source>
</evidence>
<dbReference type="RefSeq" id="WP_165358606.1">
    <property type="nucleotide sequence ID" value="NZ_PYGE01000005.1"/>
</dbReference>
<feature type="active site" evidence="7">
    <location>
        <position position="163"/>
    </location>
</feature>
<evidence type="ECO:0000256" key="10">
    <source>
        <dbReference type="SAM" id="MobiDB-lite"/>
    </source>
</evidence>
<dbReference type="SUPFAM" id="SSF56601">
    <property type="entry name" value="beta-lactamase/transpeptidase-like"/>
    <property type="match status" value="1"/>
</dbReference>
<evidence type="ECO:0000259" key="13">
    <source>
        <dbReference type="Pfam" id="PF00768"/>
    </source>
</evidence>
<protein>
    <submittedName>
        <fullName evidence="14">D-alanyl-D-alanine carboxypeptidase (Penicillin-binding protein 5/6)</fullName>
    </submittedName>
</protein>
<name>A0A2P8E5G0_9ACTN</name>
<dbReference type="PRINTS" id="PR00725">
    <property type="entry name" value="DADACBPTASE1"/>
</dbReference>
<evidence type="ECO:0000256" key="7">
    <source>
        <dbReference type="PIRSR" id="PIRSR618044-1"/>
    </source>
</evidence>
<dbReference type="GO" id="GO:0009252">
    <property type="term" value="P:peptidoglycan biosynthetic process"/>
    <property type="evidence" value="ECO:0007669"/>
    <property type="project" value="UniProtKB-KW"/>
</dbReference>
<dbReference type="PANTHER" id="PTHR21581:SF33">
    <property type="entry name" value="D-ALANYL-D-ALANINE CARBOXYPEPTIDASE DACB"/>
    <property type="match status" value="1"/>
</dbReference>
<evidence type="ECO:0000256" key="8">
    <source>
        <dbReference type="PIRSR" id="PIRSR618044-2"/>
    </source>
</evidence>
<organism evidence="14 15">
    <name type="scientific">Haloactinopolyspora alba</name>
    <dbReference type="NCBI Taxonomy" id="648780"/>
    <lineage>
        <taxon>Bacteria</taxon>
        <taxon>Bacillati</taxon>
        <taxon>Actinomycetota</taxon>
        <taxon>Actinomycetes</taxon>
        <taxon>Jiangellales</taxon>
        <taxon>Jiangellaceae</taxon>
        <taxon>Haloactinopolyspora</taxon>
    </lineage>
</organism>
<feature type="transmembrane region" description="Helical" evidence="11">
    <location>
        <begin position="369"/>
        <end position="387"/>
    </location>
</feature>
<dbReference type="Proteomes" id="UP000243528">
    <property type="component" value="Unassembled WGS sequence"/>
</dbReference>
<keyword evidence="4" id="KW-0133">Cell shape</keyword>
<evidence type="ECO:0000313" key="15">
    <source>
        <dbReference type="Proteomes" id="UP000243528"/>
    </source>
</evidence>
<feature type="chain" id="PRO_5015156591" evidence="12">
    <location>
        <begin position="22"/>
        <end position="403"/>
    </location>
</feature>
<comment type="caution">
    <text evidence="14">The sequence shown here is derived from an EMBL/GenBank/DDBJ whole genome shotgun (WGS) entry which is preliminary data.</text>
</comment>
<feature type="binding site" evidence="8">
    <location>
        <position position="268"/>
    </location>
    <ligand>
        <name>substrate</name>
    </ligand>
</feature>
<keyword evidence="11" id="KW-1133">Transmembrane helix</keyword>
<evidence type="ECO:0000256" key="6">
    <source>
        <dbReference type="ARBA" id="ARBA00023316"/>
    </source>
</evidence>
<keyword evidence="5" id="KW-0573">Peptidoglycan synthesis</keyword>
<feature type="signal peptide" evidence="12">
    <location>
        <begin position="1"/>
        <end position="21"/>
    </location>
</feature>
<keyword evidence="11" id="KW-0812">Transmembrane</keyword>
<evidence type="ECO:0000256" key="5">
    <source>
        <dbReference type="ARBA" id="ARBA00022984"/>
    </source>
</evidence>
<keyword evidence="14" id="KW-0121">Carboxypeptidase</keyword>
<dbReference type="Pfam" id="PF00768">
    <property type="entry name" value="Peptidase_S11"/>
    <property type="match status" value="1"/>
</dbReference>
<dbReference type="InterPro" id="IPR001967">
    <property type="entry name" value="Peptidase_S11_N"/>
</dbReference>
<dbReference type="Gene3D" id="3.40.710.10">
    <property type="entry name" value="DD-peptidase/beta-lactamase superfamily"/>
    <property type="match status" value="1"/>
</dbReference>
<feature type="region of interest" description="Disordered" evidence="10">
    <location>
        <begin position="338"/>
        <end position="360"/>
    </location>
</feature>
<feature type="active site" description="Proton acceptor" evidence="7">
    <location>
        <position position="111"/>
    </location>
</feature>
<keyword evidence="14" id="KW-0645">Protease</keyword>
<sequence length="403" mass="41008">MAALAFLAAGPATVTVTTAVATAPAVPPPTVTRTPSPSGSPTVLEPPPGSPVDHTVGGETLATAGAVLAGDGTAPVPTVDARAWLVAETDSGDVLGAYSPHARRAPASTIKLLTALATAPVLEPEQHYTVTAADAEVQGSRVGLVPAQEYTVDELQHGLLLASGNDAAHAIAVAAGGVGTTLELMNEQAQRLGAFDTNALTPHGLDVPGQVTSAYDLALIGRHVLEHERLAELARTRNYDFPGRDGATFQIQNQNRLLGSYKGAVGLKTGYTSQAGHTFVGAATRDGRTLLAVVLGTGGRAENAAAALLDWGFGASTAEPVGRLVSTEDVAAMVADAEQEGEDPAGNPFDEYGDALSSPGGTSDGVPSVVWFSLAAAAAFGGAGFVVRRRNARRGSGRYAPRR</sequence>
<evidence type="ECO:0000256" key="1">
    <source>
        <dbReference type="ARBA" id="ARBA00007164"/>
    </source>
</evidence>
<feature type="active site" description="Acyl-ester intermediate" evidence="7">
    <location>
        <position position="108"/>
    </location>
</feature>
<evidence type="ECO:0000256" key="2">
    <source>
        <dbReference type="ARBA" id="ARBA00022729"/>
    </source>
</evidence>
<keyword evidence="11" id="KW-0472">Membrane</keyword>
<dbReference type="InterPro" id="IPR018044">
    <property type="entry name" value="Peptidase_S11"/>
</dbReference>
<proteinExistence type="inferred from homology"/>